<proteinExistence type="predicted"/>
<comment type="caution">
    <text evidence="5">The sequence shown here is derived from an EMBL/GenBank/DDBJ whole genome shotgun (WGS) entry which is preliminary data.</text>
</comment>
<organism evidence="5 6">
    <name type="scientific">Martelella alba</name>
    <dbReference type="NCBI Taxonomy" id="2590451"/>
    <lineage>
        <taxon>Bacteria</taxon>
        <taxon>Pseudomonadati</taxon>
        <taxon>Pseudomonadota</taxon>
        <taxon>Alphaproteobacteria</taxon>
        <taxon>Hyphomicrobiales</taxon>
        <taxon>Aurantimonadaceae</taxon>
        <taxon>Martelella</taxon>
    </lineage>
</organism>
<evidence type="ECO:0000313" key="6">
    <source>
        <dbReference type="Proteomes" id="UP000318801"/>
    </source>
</evidence>
<keyword evidence="2 5" id="KW-0378">Hydrolase</keyword>
<evidence type="ECO:0000256" key="3">
    <source>
        <dbReference type="ARBA" id="ARBA00022840"/>
    </source>
</evidence>
<reference evidence="5 6" key="1">
    <citation type="submission" date="2019-06" db="EMBL/GenBank/DDBJ databases">
        <authorList>
            <person name="Li M."/>
        </authorList>
    </citation>
    <scope>NUCLEOTIDE SEQUENCE [LARGE SCALE GENOMIC DNA]</scope>
    <source>
        <strain evidence="5 6">BGMRC2036</strain>
    </source>
</reference>
<dbReference type="Gene3D" id="3.30.1360.40">
    <property type="match status" value="1"/>
</dbReference>
<dbReference type="EMBL" id="VHLG01000008">
    <property type="protein sequence ID" value="TPW29701.1"/>
    <property type="molecule type" value="Genomic_DNA"/>
</dbReference>
<dbReference type="Gene3D" id="2.40.100.10">
    <property type="entry name" value="Cyclophilin-like"/>
    <property type="match status" value="1"/>
</dbReference>
<dbReference type="GO" id="GO:0017168">
    <property type="term" value="F:5-oxoprolinase (ATP-hydrolyzing) activity"/>
    <property type="evidence" value="ECO:0007669"/>
    <property type="project" value="UniProtKB-EC"/>
</dbReference>
<dbReference type="EC" id="3.5.2.9" evidence="5"/>
<feature type="domain" description="Carboxyltransferase" evidence="4">
    <location>
        <begin position="2"/>
        <end position="202"/>
    </location>
</feature>
<keyword evidence="3" id="KW-0067">ATP-binding</keyword>
<dbReference type="GO" id="GO:0005524">
    <property type="term" value="F:ATP binding"/>
    <property type="evidence" value="ECO:0007669"/>
    <property type="project" value="UniProtKB-KW"/>
</dbReference>
<evidence type="ECO:0000256" key="2">
    <source>
        <dbReference type="ARBA" id="ARBA00022801"/>
    </source>
</evidence>
<dbReference type="PANTHER" id="PTHR34698:SF2">
    <property type="entry name" value="5-OXOPROLINASE SUBUNIT B"/>
    <property type="match status" value="1"/>
</dbReference>
<sequence>MLRILPAGDQALSVEFGDQVSEAVSRRVIAFSCQLEADPMPGIVEVVPTYRSLLVMYDPAVRRGAELANDLRARLSSVKATAAATRRFSVPVCYEGEAALDVAWLAEMKKLDPEALIALHGGAEYRVYMIGFMPGFAYLGGLPEALFTPRLDVPRPLVAAGSVGVGGQQACITSFAGPSGWRYLGRTPVRLFDIRRREASLLAPGDRVTFNRIGPDEADALDRRAAAGEALVEPCYA</sequence>
<evidence type="ECO:0000313" key="5">
    <source>
        <dbReference type="EMBL" id="TPW29701.1"/>
    </source>
</evidence>
<dbReference type="SUPFAM" id="SSF50891">
    <property type="entry name" value="Cyclophilin-like"/>
    <property type="match status" value="1"/>
</dbReference>
<dbReference type="InterPro" id="IPR029000">
    <property type="entry name" value="Cyclophilin-like_dom_sf"/>
</dbReference>
<dbReference type="InterPro" id="IPR010016">
    <property type="entry name" value="PxpB"/>
</dbReference>
<keyword evidence="6" id="KW-1185">Reference proteome</keyword>
<gene>
    <name evidence="5" type="primary">pxpB</name>
    <name evidence="5" type="ORF">FJU08_12865</name>
</gene>
<keyword evidence="1" id="KW-0547">Nucleotide-binding</keyword>
<dbReference type="AlphaFoldDB" id="A0A506U9E3"/>
<dbReference type="SUPFAM" id="SSF160467">
    <property type="entry name" value="PH0987 N-terminal domain-like"/>
    <property type="match status" value="1"/>
</dbReference>
<dbReference type="Proteomes" id="UP000318801">
    <property type="component" value="Unassembled WGS sequence"/>
</dbReference>
<dbReference type="PANTHER" id="PTHR34698">
    <property type="entry name" value="5-OXOPROLINASE SUBUNIT B"/>
    <property type="match status" value="1"/>
</dbReference>
<protein>
    <submittedName>
        <fullName evidence="5">5-oxoprolinase subunit PxpB</fullName>
        <ecNumber evidence="5">3.5.2.9</ecNumber>
    </submittedName>
</protein>
<accession>A0A506U9E3</accession>
<dbReference type="RefSeq" id="WP_141149424.1">
    <property type="nucleotide sequence ID" value="NZ_VHLG01000008.1"/>
</dbReference>
<dbReference type="NCBIfam" id="TIGR00370">
    <property type="entry name" value="5-oxoprolinase subunit PxpB"/>
    <property type="match status" value="1"/>
</dbReference>
<evidence type="ECO:0000259" key="4">
    <source>
        <dbReference type="SMART" id="SM00796"/>
    </source>
</evidence>
<dbReference type="Pfam" id="PF02682">
    <property type="entry name" value="CT_C_D"/>
    <property type="match status" value="1"/>
</dbReference>
<evidence type="ECO:0000256" key="1">
    <source>
        <dbReference type="ARBA" id="ARBA00022741"/>
    </source>
</evidence>
<dbReference type="InterPro" id="IPR003833">
    <property type="entry name" value="CT_C_D"/>
</dbReference>
<dbReference type="SMART" id="SM00796">
    <property type="entry name" value="AHS1"/>
    <property type="match status" value="1"/>
</dbReference>
<dbReference type="OrthoDB" id="9768696at2"/>
<name>A0A506U9E3_9HYPH</name>